<accession>A0ACC5T4E9</accession>
<comment type="caution">
    <text evidence="1">The sequence shown here is derived from an EMBL/GenBank/DDBJ whole genome shotgun (WGS) entry which is preliminary data.</text>
</comment>
<reference evidence="1" key="1">
    <citation type="submission" date="2021-03" db="EMBL/GenBank/DDBJ databases">
        <title>Genomic Encyclopedia of Type Strains, Phase IV (KMG-IV): sequencing the most valuable type-strain genomes for metagenomic binning, comparative biology and taxonomic classification.</title>
        <authorList>
            <person name="Goeker M."/>
        </authorList>
    </citation>
    <scope>NUCLEOTIDE SEQUENCE</scope>
    <source>
        <strain evidence="1">DSM 18131</strain>
    </source>
</reference>
<keyword evidence="2" id="KW-1185">Reference proteome</keyword>
<dbReference type="EMBL" id="JAGGJR010000014">
    <property type="protein sequence ID" value="MBP1875987.1"/>
    <property type="molecule type" value="Genomic_DNA"/>
</dbReference>
<evidence type="ECO:0000313" key="1">
    <source>
        <dbReference type="EMBL" id="MBP1875987.1"/>
    </source>
</evidence>
<dbReference type="Proteomes" id="UP000823773">
    <property type="component" value="Unassembled WGS sequence"/>
</dbReference>
<protein>
    <submittedName>
        <fullName evidence="1">Uncharacterized protein</fullName>
    </submittedName>
</protein>
<gene>
    <name evidence="1" type="ORF">J2Z19_005736</name>
</gene>
<sequence>MDQFLKSLRNRKAIVEARIVEEQARPAPDRFRLHTLKKLRLQFREQIAFLERANRLLPI</sequence>
<proteinExistence type="predicted"/>
<organism evidence="1 2">
    <name type="scientific">Ensifer adhaerens</name>
    <name type="common">Sinorhizobium morelense</name>
    <dbReference type="NCBI Taxonomy" id="106592"/>
    <lineage>
        <taxon>Bacteria</taxon>
        <taxon>Pseudomonadati</taxon>
        <taxon>Pseudomonadota</taxon>
        <taxon>Alphaproteobacteria</taxon>
        <taxon>Hyphomicrobiales</taxon>
        <taxon>Rhizobiaceae</taxon>
        <taxon>Sinorhizobium/Ensifer group</taxon>
        <taxon>Ensifer</taxon>
    </lineage>
</organism>
<name>A0ACC5T4E9_ENSAD</name>
<evidence type="ECO:0000313" key="2">
    <source>
        <dbReference type="Proteomes" id="UP000823773"/>
    </source>
</evidence>